<dbReference type="Proteomes" id="UP000295444">
    <property type="component" value="Unassembled WGS sequence"/>
</dbReference>
<feature type="compositionally biased region" description="Low complexity" evidence="1">
    <location>
        <begin position="172"/>
        <end position="188"/>
    </location>
</feature>
<proteinExistence type="predicted"/>
<evidence type="ECO:0000256" key="2">
    <source>
        <dbReference type="SAM" id="Phobius"/>
    </source>
</evidence>
<dbReference type="RefSeq" id="WP_133848549.1">
    <property type="nucleotide sequence ID" value="NZ_SNXZ01000001.1"/>
</dbReference>
<dbReference type="EMBL" id="SNXZ01000001">
    <property type="protein sequence ID" value="TDQ05870.1"/>
    <property type="molecule type" value="Genomic_DNA"/>
</dbReference>
<evidence type="ECO:0008006" key="5">
    <source>
        <dbReference type="Google" id="ProtNLM"/>
    </source>
</evidence>
<dbReference type="Pfam" id="PF17270">
    <property type="entry name" value="DUF5336"/>
    <property type="match status" value="1"/>
</dbReference>
<feature type="transmembrane region" description="Helical" evidence="2">
    <location>
        <begin position="103"/>
        <end position="121"/>
    </location>
</feature>
<name>A0A4R6SQH7_LABRH</name>
<dbReference type="InterPro" id="IPR035166">
    <property type="entry name" value="DUF5336"/>
</dbReference>
<feature type="compositionally biased region" description="Low complexity" evidence="1">
    <location>
        <begin position="196"/>
        <end position="211"/>
    </location>
</feature>
<keyword evidence="2" id="KW-1133">Transmembrane helix</keyword>
<sequence>MTFPGGAPGGFPGQQPQQGPGYGPAAGGPKLALPQFLHLGTAGLGVVNLFVAFANLADAGGSDEGVQFYDFQVNEGWIPILLLIGGLLSLSFLLPGEAKKPGLLPPVLTLGGMLGLLFGVFTTSKAFEMGAGGIMVMIFSIIQTIVAVVAYLFDAGIVKAPAPNPYAQQQFGAPQTGQFGAPQGQFGQQPPPPPGQQTTYAPQQGQFGQQPPGTPPGGFGGQG</sequence>
<feature type="transmembrane region" description="Helical" evidence="2">
    <location>
        <begin position="133"/>
        <end position="153"/>
    </location>
</feature>
<dbReference type="OrthoDB" id="3698541at2"/>
<organism evidence="3 4">
    <name type="scientific">Labedaea rhizosphaerae</name>
    <dbReference type="NCBI Taxonomy" id="598644"/>
    <lineage>
        <taxon>Bacteria</taxon>
        <taxon>Bacillati</taxon>
        <taxon>Actinomycetota</taxon>
        <taxon>Actinomycetes</taxon>
        <taxon>Pseudonocardiales</taxon>
        <taxon>Pseudonocardiaceae</taxon>
        <taxon>Labedaea</taxon>
    </lineage>
</organism>
<keyword evidence="2" id="KW-0472">Membrane</keyword>
<accession>A0A4R6SQH7</accession>
<feature type="compositionally biased region" description="Gly residues" evidence="1">
    <location>
        <begin position="1"/>
        <end position="12"/>
    </location>
</feature>
<feature type="region of interest" description="Disordered" evidence="1">
    <location>
        <begin position="1"/>
        <end position="24"/>
    </location>
</feature>
<evidence type="ECO:0000256" key="1">
    <source>
        <dbReference type="SAM" id="MobiDB-lite"/>
    </source>
</evidence>
<gene>
    <name evidence="3" type="ORF">EV186_1011848</name>
</gene>
<comment type="caution">
    <text evidence="3">The sequence shown here is derived from an EMBL/GenBank/DDBJ whole genome shotgun (WGS) entry which is preliminary data.</text>
</comment>
<dbReference type="AlphaFoldDB" id="A0A4R6SQH7"/>
<protein>
    <recommendedName>
        <fullName evidence="5">34 kDa antigenic protein</fullName>
    </recommendedName>
</protein>
<evidence type="ECO:0000313" key="4">
    <source>
        <dbReference type="Proteomes" id="UP000295444"/>
    </source>
</evidence>
<keyword evidence="4" id="KW-1185">Reference proteome</keyword>
<keyword evidence="2" id="KW-0812">Transmembrane</keyword>
<evidence type="ECO:0000313" key="3">
    <source>
        <dbReference type="EMBL" id="TDQ05870.1"/>
    </source>
</evidence>
<feature type="transmembrane region" description="Helical" evidence="2">
    <location>
        <begin position="77"/>
        <end position="96"/>
    </location>
</feature>
<reference evidence="3 4" key="1">
    <citation type="submission" date="2019-03" db="EMBL/GenBank/DDBJ databases">
        <title>Genomic Encyclopedia of Type Strains, Phase IV (KMG-IV): sequencing the most valuable type-strain genomes for metagenomic binning, comparative biology and taxonomic classification.</title>
        <authorList>
            <person name="Goeker M."/>
        </authorList>
    </citation>
    <scope>NUCLEOTIDE SEQUENCE [LARGE SCALE GENOMIC DNA]</scope>
    <source>
        <strain evidence="3 4">DSM 45361</strain>
    </source>
</reference>
<feature type="region of interest" description="Disordered" evidence="1">
    <location>
        <begin position="169"/>
        <end position="223"/>
    </location>
</feature>